<name>A0A1F6G901_9PROT</name>
<reference evidence="1 2" key="1">
    <citation type="journal article" date="2016" name="Nat. Commun.">
        <title>Thousands of microbial genomes shed light on interconnected biogeochemical processes in an aquifer system.</title>
        <authorList>
            <person name="Anantharaman K."/>
            <person name="Brown C.T."/>
            <person name="Hug L.A."/>
            <person name="Sharon I."/>
            <person name="Castelle C.J."/>
            <person name="Probst A.J."/>
            <person name="Thomas B.C."/>
            <person name="Singh A."/>
            <person name="Wilkins M.J."/>
            <person name="Karaoz U."/>
            <person name="Brodie E.L."/>
            <person name="Williams K.H."/>
            <person name="Hubbard S.S."/>
            <person name="Banfield J.F."/>
        </authorList>
    </citation>
    <scope>NUCLEOTIDE SEQUENCE [LARGE SCALE GENOMIC DNA]</scope>
</reference>
<proteinExistence type="predicted"/>
<accession>A0A1F6G901</accession>
<evidence type="ECO:0008006" key="3">
    <source>
        <dbReference type="Google" id="ProtNLM"/>
    </source>
</evidence>
<dbReference type="AlphaFoldDB" id="A0A1F6G901"/>
<organism evidence="1 2">
    <name type="scientific">Candidatus Lambdaproteobacteria bacterium RIFOXYD2_FULL_50_16</name>
    <dbReference type="NCBI Taxonomy" id="1817772"/>
    <lineage>
        <taxon>Bacteria</taxon>
        <taxon>Pseudomonadati</taxon>
        <taxon>Pseudomonadota</taxon>
        <taxon>Candidatus Lambdaproteobacteria</taxon>
    </lineage>
</organism>
<evidence type="ECO:0000313" key="2">
    <source>
        <dbReference type="Proteomes" id="UP000178449"/>
    </source>
</evidence>
<comment type="caution">
    <text evidence="1">The sequence shown here is derived from an EMBL/GenBank/DDBJ whole genome shotgun (WGS) entry which is preliminary data.</text>
</comment>
<protein>
    <recommendedName>
        <fullName evidence="3">Competence protein ComFB</fullName>
    </recommendedName>
</protein>
<dbReference type="EMBL" id="MFNE01000036">
    <property type="protein sequence ID" value="OGG94602.1"/>
    <property type="molecule type" value="Genomic_DNA"/>
</dbReference>
<dbReference type="InterPro" id="IPR019657">
    <property type="entry name" value="ComFB"/>
</dbReference>
<dbReference type="Pfam" id="PF10719">
    <property type="entry name" value="ComFB"/>
    <property type="match status" value="1"/>
</dbReference>
<sequence>MVLKTNRYLINGRSLERIRNICELMVIESIKKVMNEYPSFDQCSMCVEDVYALALSRIPATYAHLGSIILNKEVTDEDVESVVRFAITQVADHPKHN</sequence>
<evidence type="ECO:0000313" key="1">
    <source>
        <dbReference type="EMBL" id="OGG94602.1"/>
    </source>
</evidence>
<dbReference type="STRING" id="1817772.A2527_05300"/>
<dbReference type="Proteomes" id="UP000178449">
    <property type="component" value="Unassembled WGS sequence"/>
</dbReference>
<gene>
    <name evidence="1" type="ORF">A2527_05300</name>
</gene>